<dbReference type="VEuPathDB" id="FungiDB:BO72DRAFT_67909"/>
<protein>
    <submittedName>
        <fullName evidence="1">Uncharacterized protein</fullName>
    </submittedName>
</protein>
<organism evidence="1 2">
    <name type="scientific">Aspergillus fijiensis CBS 313.89</name>
    <dbReference type="NCBI Taxonomy" id="1448319"/>
    <lineage>
        <taxon>Eukaryota</taxon>
        <taxon>Fungi</taxon>
        <taxon>Dikarya</taxon>
        <taxon>Ascomycota</taxon>
        <taxon>Pezizomycotina</taxon>
        <taxon>Eurotiomycetes</taxon>
        <taxon>Eurotiomycetidae</taxon>
        <taxon>Eurotiales</taxon>
        <taxon>Aspergillaceae</taxon>
        <taxon>Aspergillus</taxon>
    </lineage>
</organism>
<dbReference type="OrthoDB" id="2122015at2759"/>
<keyword evidence="2" id="KW-1185">Reference proteome</keyword>
<proteinExistence type="predicted"/>
<dbReference type="RefSeq" id="XP_040802687.1">
    <property type="nucleotide sequence ID" value="XM_040950610.1"/>
</dbReference>
<dbReference type="GO" id="GO:0005739">
    <property type="term" value="C:mitochondrion"/>
    <property type="evidence" value="ECO:0007669"/>
    <property type="project" value="GOC"/>
</dbReference>
<dbReference type="Proteomes" id="UP000249789">
    <property type="component" value="Unassembled WGS sequence"/>
</dbReference>
<dbReference type="EMBL" id="KZ824636">
    <property type="protein sequence ID" value="RAK78677.1"/>
    <property type="molecule type" value="Genomic_DNA"/>
</dbReference>
<dbReference type="GeneID" id="63867945"/>
<accession>A0A8G1VZU4</accession>
<reference evidence="1 2" key="1">
    <citation type="submission" date="2018-02" db="EMBL/GenBank/DDBJ databases">
        <title>The genomes of Aspergillus section Nigri reveals drivers in fungal speciation.</title>
        <authorList>
            <consortium name="DOE Joint Genome Institute"/>
            <person name="Vesth T.C."/>
            <person name="Nybo J."/>
            <person name="Theobald S."/>
            <person name="Brandl J."/>
            <person name="Frisvad J.C."/>
            <person name="Nielsen K.F."/>
            <person name="Lyhne E.K."/>
            <person name="Kogle M.E."/>
            <person name="Kuo A."/>
            <person name="Riley R."/>
            <person name="Clum A."/>
            <person name="Nolan M."/>
            <person name="Lipzen A."/>
            <person name="Salamov A."/>
            <person name="Henrissat B."/>
            <person name="Wiebenga A."/>
            <person name="De vries R.P."/>
            <person name="Grigoriev I.V."/>
            <person name="Mortensen U.H."/>
            <person name="Andersen M.R."/>
            <person name="Baker S.E."/>
        </authorList>
    </citation>
    <scope>NUCLEOTIDE SEQUENCE [LARGE SCALE GENOMIC DNA]</scope>
    <source>
        <strain evidence="1 2">CBS 313.89</strain>
    </source>
</reference>
<evidence type="ECO:0000313" key="2">
    <source>
        <dbReference type="Proteomes" id="UP000249789"/>
    </source>
</evidence>
<sequence>MVGYYNHYIKYRQCAIMTTSLNFLYQNQANLPNLRRLFVEARTEAEENEHSRTAVCIPRALSMPIKRIGTSDSWILYTVLQSCPLYLFGRCLQLGGSTNGRNEVGKMNNERNGNASGISYSSYS</sequence>
<name>A0A8G1VZU4_9EURO</name>
<dbReference type="AlphaFoldDB" id="A0A8G1VZU4"/>
<dbReference type="GO" id="GO:0007008">
    <property type="term" value="P:outer mitochondrial membrane organization"/>
    <property type="evidence" value="ECO:0007669"/>
    <property type="project" value="InterPro"/>
</dbReference>
<dbReference type="InterPro" id="IPR035195">
    <property type="entry name" value="Emr1"/>
</dbReference>
<evidence type="ECO:0000313" key="1">
    <source>
        <dbReference type="EMBL" id="RAK78677.1"/>
    </source>
</evidence>
<dbReference type="Pfam" id="PF17237">
    <property type="entry name" value="Emr1"/>
    <property type="match status" value="1"/>
</dbReference>
<gene>
    <name evidence="1" type="ORF">BO72DRAFT_67909</name>
</gene>